<dbReference type="AlphaFoldDB" id="A0A1H0YZV7"/>
<dbReference type="OrthoDB" id="4481821at2"/>
<comment type="similarity">
    <text evidence="1">Belongs to the short-chain dehydrogenases/reductases (SDR) family.</text>
</comment>
<dbReference type="InterPro" id="IPR002347">
    <property type="entry name" value="SDR_fam"/>
</dbReference>
<feature type="region of interest" description="Disordered" evidence="3">
    <location>
        <begin position="1"/>
        <end position="25"/>
    </location>
</feature>
<evidence type="ECO:0000313" key="6">
    <source>
        <dbReference type="Proteomes" id="UP000182690"/>
    </source>
</evidence>
<evidence type="ECO:0000259" key="4">
    <source>
        <dbReference type="SMART" id="SM00822"/>
    </source>
</evidence>
<dbReference type="PRINTS" id="PR00081">
    <property type="entry name" value="GDHRDH"/>
</dbReference>
<protein>
    <submittedName>
        <fullName evidence="5">3-oxoacyl-[acyl-carrier protein] reductase</fullName>
    </submittedName>
</protein>
<dbReference type="FunFam" id="3.40.50.720:FF:000084">
    <property type="entry name" value="Short-chain dehydrogenase reductase"/>
    <property type="match status" value="1"/>
</dbReference>
<dbReference type="GO" id="GO:0016491">
    <property type="term" value="F:oxidoreductase activity"/>
    <property type="evidence" value="ECO:0007669"/>
    <property type="project" value="UniProtKB-KW"/>
</dbReference>
<feature type="compositionally biased region" description="Low complexity" evidence="3">
    <location>
        <begin position="1"/>
        <end position="18"/>
    </location>
</feature>
<name>A0A1H0YZV7_9MICO</name>
<dbReference type="PANTHER" id="PTHR43639:SF1">
    <property type="entry name" value="SHORT-CHAIN DEHYDROGENASE_REDUCTASE FAMILY PROTEIN"/>
    <property type="match status" value="1"/>
</dbReference>
<dbReference type="EMBL" id="FNKB01000001">
    <property type="protein sequence ID" value="SDQ20366.1"/>
    <property type="molecule type" value="Genomic_DNA"/>
</dbReference>
<dbReference type="RefSeq" id="WP_083351978.1">
    <property type="nucleotide sequence ID" value="NZ_FNKB01000001.1"/>
</dbReference>
<gene>
    <name evidence="5" type="ORF">SAMN04488565_1306</name>
</gene>
<dbReference type="SUPFAM" id="SSF51735">
    <property type="entry name" value="NAD(P)-binding Rossmann-fold domains"/>
    <property type="match status" value="1"/>
</dbReference>
<organism evidence="5 6">
    <name type="scientific">Leucobacter chromiiresistens</name>
    <dbReference type="NCBI Taxonomy" id="1079994"/>
    <lineage>
        <taxon>Bacteria</taxon>
        <taxon>Bacillati</taxon>
        <taxon>Actinomycetota</taxon>
        <taxon>Actinomycetes</taxon>
        <taxon>Micrococcales</taxon>
        <taxon>Microbacteriaceae</taxon>
        <taxon>Leucobacter</taxon>
    </lineage>
</organism>
<dbReference type="InterPro" id="IPR057326">
    <property type="entry name" value="KR_dom"/>
</dbReference>
<dbReference type="Pfam" id="PF13561">
    <property type="entry name" value="adh_short_C2"/>
    <property type="match status" value="1"/>
</dbReference>
<dbReference type="SMART" id="SM00822">
    <property type="entry name" value="PKS_KR"/>
    <property type="match status" value="1"/>
</dbReference>
<proteinExistence type="inferred from homology"/>
<dbReference type="eggNOG" id="COG1028">
    <property type="taxonomic scope" value="Bacteria"/>
</dbReference>
<dbReference type="CDD" id="cd05233">
    <property type="entry name" value="SDR_c"/>
    <property type="match status" value="1"/>
</dbReference>
<evidence type="ECO:0000313" key="5">
    <source>
        <dbReference type="EMBL" id="SDQ20366.1"/>
    </source>
</evidence>
<evidence type="ECO:0000256" key="2">
    <source>
        <dbReference type="ARBA" id="ARBA00023002"/>
    </source>
</evidence>
<dbReference type="Gene3D" id="3.40.50.720">
    <property type="entry name" value="NAD(P)-binding Rossmann-like Domain"/>
    <property type="match status" value="1"/>
</dbReference>
<dbReference type="InterPro" id="IPR036291">
    <property type="entry name" value="NAD(P)-bd_dom_sf"/>
</dbReference>
<dbReference type="PRINTS" id="PR00080">
    <property type="entry name" value="SDRFAMILY"/>
</dbReference>
<dbReference type="PANTHER" id="PTHR43639">
    <property type="entry name" value="OXIDOREDUCTASE, SHORT-CHAIN DEHYDROGENASE/REDUCTASE FAMILY (AFU_ORTHOLOGUE AFUA_5G02870)"/>
    <property type="match status" value="1"/>
</dbReference>
<reference evidence="5 6" key="1">
    <citation type="submission" date="2016-10" db="EMBL/GenBank/DDBJ databases">
        <authorList>
            <person name="de Groot N.N."/>
        </authorList>
    </citation>
    <scope>NUCLEOTIDE SEQUENCE [LARGE SCALE GENOMIC DNA]</scope>
    <source>
        <strain evidence="5 6">DSM 22788</strain>
    </source>
</reference>
<dbReference type="Proteomes" id="UP000182690">
    <property type="component" value="Unassembled WGS sequence"/>
</dbReference>
<dbReference type="STRING" id="1079994.SAMN04488565_1306"/>
<accession>A0A1H0YZV7</accession>
<sequence>MTNDATPAAPVSTTSAPAAPAPASPGLPDLAGQRVLITGASGGVGGGIARAFAAAGARLALHYRGESRASADAIGALVRELRGAGAEVEALRADLAAPGAAPALVADAVSALGGLDGLVNNAGVQPVAPLAETTRGEWDEVLGTNLGAVFELSQAAAAAMAGDRGERAANRWITHIASVEASRPSPAHAHYAAAKAGVVMHARAAALELGPLGIRVNTVSPGLVDRPGLAEAWPEGVASWTTHAPLGRLATAADIGGACVLLASPAAAFITGQDLAVDGGMLATPGW</sequence>
<evidence type="ECO:0000256" key="3">
    <source>
        <dbReference type="SAM" id="MobiDB-lite"/>
    </source>
</evidence>
<evidence type="ECO:0000256" key="1">
    <source>
        <dbReference type="ARBA" id="ARBA00006484"/>
    </source>
</evidence>
<feature type="domain" description="Ketoreductase" evidence="4">
    <location>
        <begin position="33"/>
        <end position="230"/>
    </location>
</feature>
<keyword evidence="2" id="KW-0560">Oxidoreductase</keyword>